<accession>A0A1G6BEA9</accession>
<gene>
    <name evidence="2" type="ORF">SAMN05660653_00947</name>
</gene>
<evidence type="ECO:0000259" key="1">
    <source>
        <dbReference type="PROSITE" id="PS51186"/>
    </source>
</evidence>
<name>A0A1G6BEA9_9BACT</name>
<feature type="domain" description="N-acetyltransferase" evidence="1">
    <location>
        <begin position="170"/>
        <end position="318"/>
    </location>
</feature>
<protein>
    <submittedName>
        <fullName evidence="2">Protein N-acetyltransferase, RimJ/RimL family</fullName>
    </submittedName>
</protein>
<dbReference type="OrthoDB" id="9792240at2"/>
<keyword evidence="2" id="KW-0808">Transferase</keyword>
<proteinExistence type="predicted"/>
<dbReference type="STRING" id="617002.SAMN05660653_00947"/>
<dbReference type="InterPro" id="IPR003594">
    <property type="entry name" value="HATPase_dom"/>
</dbReference>
<sequence length="516" mass="57477">MPPAATWVRITIPPSTDTIRTVQQVASSLSERCGIDKNKRQLIELSVEELIRGILHISFDDGNVTEGELTFEFKIEPPYFLVNVINKGLPFDLSMIPEYKGAPTLEEDAAAEGLAMHLIKKSADNFRLVNNGREGLQVELTWLLPGEHIENLRHEAAPAEDEQLPPEQVEDVRVLDEAFAIQIARLVFRGYGFSYVYEDIYYPDRVRAFFHSGQLKSWGAVTPSGRLVGHLTLMKESTDSGALEWGVAVVDPKWRGMGLMEHMLRAAMDYAADQKEKILYAHAVTTHPYTQKTCSRFGFQSIALLLAYAPGTMKFKGINNELKQRESTFLSVRCTHPLPVQTLYLPHDHAPVLRRLLAALAPPLPEECLLEGDEQADLTGRKTVYTVSAATYINVGRIQIVSVGADYAQVLLHETRRLSREGVDVIYLTVDLADPGAARLVHAAEYSGYFLAGLTPMMLPAYGLTLQLLCGCKVDFAAIQTHGELAEWLKEQVAMEYRRIEAGLPPPSFHRCGTTS</sequence>
<organism evidence="2 3">
    <name type="scientific">Desulfonatronum thiosulfatophilum</name>
    <dbReference type="NCBI Taxonomy" id="617002"/>
    <lineage>
        <taxon>Bacteria</taxon>
        <taxon>Pseudomonadati</taxon>
        <taxon>Thermodesulfobacteriota</taxon>
        <taxon>Desulfovibrionia</taxon>
        <taxon>Desulfovibrionales</taxon>
        <taxon>Desulfonatronaceae</taxon>
        <taxon>Desulfonatronum</taxon>
    </lineage>
</organism>
<evidence type="ECO:0000313" key="2">
    <source>
        <dbReference type="EMBL" id="SDB18879.1"/>
    </source>
</evidence>
<dbReference type="Proteomes" id="UP000198771">
    <property type="component" value="Unassembled WGS sequence"/>
</dbReference>
<dbReference type="PROSITE" id="PS51186">
    <property type="entry name" value="GNAT"/>
    <property type="match status" value="1"/>
</dbReference>
<dbReference type="CDD" id="cd04301">
    <property type="entry name" value="NAT_SF"/>
    <property type="match status" value="1"/>
</dbReference>
<dbReference type="InterPro" id="IPR000182">
    <property type="entry name" value="GNAT_dom"/>
</dbReference>
<dbReference type="InterPro" id="IPR016181">
    <property type="entry name" value="Acyl_CoA_acyltransferase"/>
</dbReference>
<dbReference type="EMBL" id="FMXO01000004">
    <property type="protein sequence ID" value="SDB18879.1"/>
    <property type="molecule type" value="Genomic_DNA"/>
</dbReference>
<reference evidence="2 3" key="1">
    <citation type="submission" date="2016-10" db="EMBL/GenBank/DDBJ databases">
        <authorList>
            <person name="de Groot N.N."/>
        </authorList>
    </citation>
    <scope>NUCLEOTIDE SEQUENCE [LARGE SCALE GENOMIC DNA]</scope>
    <source>
        <strain evidence="2 3">ASO4-2</strain>
    </source>
</reference>
<keyword evidence="3" id="KW-1185">Reference proteome</keyword>
<dbReference type="SUPFAM" id="SSF55729">
    <property type="entry name" value="Acyl-CoA N-acyltransferases (Nat)"/>
    <property type="match status" value="1"/>
</dbReference>
<dbReference type="RefSeq" id="WP_092117830.1">
    <property type="nucleotide sequence ID" value="NZ_FMXO01000004.1"/>
</dbReference>
<dbReference type="Gene3D" id="3.40.630.30">
    <property type="match status" value="1"/>
</dbReference>
<evidence type="ECO:0000313" key="3">
    <source>
        <dbReference type="Proteomes" id="UP000198771"/>
    </source>
</evidence>
<dbReference type="GO" id="GO:0016747">
    <property type="term" value="F:acyltransferase activity, transferring groups other than amino-acyl groups"/>
    <property type="evidence" value="ECO:0007669"/>
    <property type="project" value="InterPro"/>
</dbReference>
<dbReference type="AlphaFoldDB" id="A0A1G6BEA9"/>
<dbReference type="Pfam" id="PF00583">
    <property type="entry name" value="Acetyltransf_1"/>
    <property type="match status" value="1"/>
</dbReference>
<dbReference type="Pfam" id="PF13581">
    <property type="entry name" value="HATPase_c_2"/>
    <property type="match status" value="1"/>
</dbReference>